<dbReference type="InterPro" id="IPR051837">
    <property type="entry name" value="SortingNexin/PXDomain-PKLike"/>
</dbReference>
<accession>A0A3D8RB11</accession>
<dbReference type="STRING" id="1849047.A0A3D8RB11"/>
<feature type="region of interest" description="Disordered" evidence="3">
    <location>
        <begin position="292"/>
        <end position="315"/>
    </location>
</feature>
<evidence type="ECO:0000313" key="5">
    <source>
        <dbReference type="EMBL" id="RDW71170.1"/>
    </source>
</evidence>
<dbReference type="PROSITE" id="PS51207">
    <property type="entry name" value="PXA"/>
    <property type="match status" value="1"/>
</dbReference>
<comment type="caution">
    <text evidence="5">The sequence shown here is derived from an EMBL/GenBank/DDBJ whole genome shotgun (WGS) entry which is preliminary data.</text>
</comment>
<feature type="region of interest" description="Disordered" evidence="3">
    <location>
        <begin position="1"/>
        <end position="56"/>
    </location>
</feature>
<dbReference type="Pfam" id="PF02194">
    <property type="entry name" value="PXA"/>
    <property type="match status" value="1"/>
</dbReference>
<comment type="subcellular location">
    <subcellularLocation>
        <location evidence="1">Cytoplasm</location>
    </subcellularLocation>
</comment>
<dbReference type="AlphaFoldDB" id="A0A3D8RB11"/>
<dbReference type="GO" id="GO:0045022">
    <property type="term" value="P:early endosome to late endosome transport"/>
    <property type="evidence" value="ECO:0007669"/>
    <property type="project" value="TreeGrafter"/>
</dbReference>
<gene>
    <name evidence="5" type="ORF">BP6252_07733</name>
</gene>
<evidence type="ECO:0000259" key="4">
    <source>
        <dbReference type="PROSITE" id="PS51207"/>
    </source>
</evidence>
<dbReference type="PANTHER" id="PTHR22999">
    <property type="entry name" value="PX SERINE/THREONINE KINASE PXK"/>
    <property type="match status" value="1"/>
</dbReference>
<evidence type="ECO:0000256" key="2">
    <source>
        <dbReference type="ARBA" id="ARBA00022490"/>
    </source>
</evidence>
<sequence length="574" mass="64148">MTAAPSRAPTYFQPRLKSFATSNTSSQSASAATNPKSPISRPNTPATRSSNRTLPADPLSERATIFLVRRVLCSHLGDKGRNTPAPVEELLPPLTSSNEVDLQLYAFIAIIIKEFVYTWYGKISPDHVFVEEVVKIIAHCTRALEQRLRKVDLENLLFDELPELLDVHVKSYRAAHYTPNPGPIETDPHEIYHSTWPFPALSPVPHEEDVSSIKEQAENEAVYRQLLVQGVLAVLLPTEDLENECLTTLVGQIFSEMILGGGIGGKACEPWLLWDGITKIAEVIQARLPKTKAQTRVDRSNSDPKGSIRPSSSKGKTRAGLRWKIEKTFWLVLQYAFVAFTTIRVMIVSIATSSSLPSRVTQPVKITGSEKSTDQMDVLNISRLETHANGRVILPKQPILSMKLWSCVSNLLDLDIRMPWLGATASMLQWGALMGPGKLGDVDGMLDKLLSNGINKHVLDASLLPMMLRNMRAAVFPNNTLGPPRITPTAAEELLIRRRCAETLLSLVPERIQDVYFGRDKERRVGEVEEVLNIFSDRYCNKHLLYGIVELIIVRLMPELADKGIEELWEERLN</sequence>
<dbReference type="EMBL" id="PDLM01000008">
    <property type="protein sequence ID" value="RDW71170.1"/>
    <property type="molecule type" value="Genomic_DNA"/>
</dbReference>
<dbReference type="InterPro" id="IPR003114">
    <property type="entry name" value="Phox_assoc"/>
</dbReference>
<proteinExistence type="predicted"/>
<dbReference type="GO" id="GO:0035091">
    <property type="term" value="F:phosphatidylinositol binding"/>
    <property type="evidence" value="ECO:0007669"/>
    <property type="project" value="TreeGrafter"/>
</dbReference>
<reference evidence="5 6" key="1">
    <citation type="journal article" date="2018" name="IMA Fungus">
        <title>IMA Genome-F 9: Draft genome sequence of Annulohypoxylon stygium, Aspergillus mulundensis, Berkeleyomyces basicola (syn. Thielaviopsis basicola), Ceratocystis smalleyi, two Cercospora beticola strains, Coleophoma cylindrospora, Fusarium fracticaudum, Phialophora cf. hyalina, and Morchella septimelata.</title>
        <authorList>
            <person name="Wingfield B.D."/>
            <person name="Bills G.F."/>
            <person name="Dong Y."/>
            <person name="Huang W."/>
            <person name="Nel W.J."/>
            <person name="Swalarsk-Parry B.S."/>
            <person name="Vaghefi N."/>
            <person name="Wilken P.M."/>
            <person name="An Z."/>
            <person name="de Beer Z.W."/>
            <person name="De Vos L."/>
            <person name="Chen L."/>
            <person name="Duong T.A."/>
            <person name="Gao Y."/>
            <person name="Hammerbacher A."/>
            <person name="Kikkert J.R."/>
            <person name="Li Y."/>
            <person name="Li H."/>
            <person name="Li K."/>
            <person name="Li Q."/>
            <person name="Liu X."/>
            <person name="Ma X."/>
            <person name="Naidoo K."/>
            <person name="Pethybridge S.J."/>
            <person name="Sun J."/>
            <person name="Steenkamp E.T."/>
            <person name="van der Nest M.A."/>
            <person name="van Wyk S."/>
            <person name="Wingfield M.J."/>
            <person name="Xiong C."/>
            <person name="Yue Q."/>
            <person name="Zhang X."/>
        </authorList>
    </citation>
    <scope>NUCLEOTIDE SEQUENCE [LARGE SCALE GENOMIC DNA]</scope>
    <source>
        <strain evidence="5 6">BP6252</strain>
    </source>
</reference>
<dbReference type="Proteomes" id="UP000256645">
    <property type="component" value="Unassembled WGS sequence"/>
</dbReference>
<feature type="compositionally biased region" description="Low complexity" evidence="3">
    <location>
        <begin position="18"/>
        <end position="33"/>
    </location>
</feature>
<evidence type="ECO:0000256" key="3">
    <source>
        <dbReference type="SAM" id="MobiDB-lite"/>
    </source>
</evidence>
<organism evidence="5 6">
    <name type="scientific">Coleophoma cylindrospora</name>
    <dbReference type="NCBI Taxonomy" id="1849047"/>
    <lineage>
        <taxon>Eukaryota</taxon>
        <taxon>Fungi</taxon>
        <taxon>Dikarya</taxon>
        <taxon>Ascomycota</taxon>
        <taxon>Pezizomycotina</taxon>
        <taxon>Leotiomycetes</taxon>
        <taxon>Helotiales</taxon>
        <taxon>Dermateaceae</taxon>
        <taxon>Coleophoma</taxon>
    </lineage>
</organism>
<dbReference type="GO" id="GO:0005769">
    <property type="term" value="C:early endosome"/>
    <property type="evidence" value="ECO:0007669"/>
    <property type="project" value="TreeGrafter"/>
</dbReference>
<protein>
    <recommendedName>
        <fullName evidence="4">PXA domain-containing protein</fullName>
    </recommendedName>
</protein>
<name>A0A3D8RB11_9HELO</name>
<keyword evidence="2" id="KW-0963">Cytoplasm</keyword>
<dbReference type="PANTHER" id="PTHR22999:SF23">
    <property type="entry name" value="SORTING NEXIN-16"/>
    <property type="match status" value="1"/>
</dbReference>
<evidence type="ECO:0000256" key="1">
    <source>
        <dbReference type="ARBA" id="ARBA00004496"/>
    </source>
</evidence>
<dbReference type="SMART" id="SM00313">
    <property type="entry name" value="PXA"/>
    <property type="match status" value="1"/>
</dbReference>
<feature type="domain" description="PXA" evidence="4">
    <location>
        <begin position="97"/>
        <end position="284"/>
    </location>
</feature>
<keyword evidence="6" id="KW-1185">Reference proteome</keyword>
<evidence type="ECO:0000313" key="6">
    <source>
        <dbReference type="Proteomes" id="UP000256645"/>
    </source>
</evidence>
<feature type="compositionally biased region" description="Polar residues" evidence="3">
    <location>
        <begin position="34"/>
        <end position="53"/>
    </location>
</feature>
<dbReference type="OrthoDB" id="5582218at2759"/>
<dbReference type="GO" id="GO:0005770">
    <property type="term" value="C:late endosome"/>
    <property type="evidence" value="ECO:0007669"/>
    <property type="project" value="TreeGrafter"/>
</dbReference>